<reference evidence="1 3" key="1">
    <citation type="journal article" date="2020" name="Stud. Mycol.">
        <title>101 Dothideomycetes genomes: a test case for predicting lifestyles and emergence of pathogens.</title>
        <authorList>
            <person name="Haridas S."/>
            <person name="Albert R."/>
            <person name="Binder M."/>
            <person name="Bloem J."/>
            <person name="Labutti K."/>
            <person name="Salamov A."/>
            <person name="Andreopoulos B."/>
            <person name="Baker S."/>
            <person name="Barry K."/>
            <person name="Bills G."/>
            <person name="Bluhm B."/>
            <person name="Cannon C."/>
            <person name="Castanera R."/>
            <person name="Culley D."/>
            <person name="Daum C."/>
            <person name="Ezra D."/>
            <person name="Gonzalez J."/>
            <person name="Henrissat B."/>
            <person name="Kuo A."/>
            <person name="Liang C."/>
            <person name="Lipzen A."/>
            <person name="Lutzoni F."/>
            <person name="Magnuson J."/>
            <person name="Mondo S."/>
            <person name="Nolan M."/>
            <person name="Ohm R."/>
            <person name="Pangilinan J."/>
            <person name="Park H.-J."/>
            <person name="Ramirez L."/>
            <person name="Alfaro M."/>
            <person name="Sun H."/>
            <person name="Tritt A."/>
            <person name="Yoshinaga Y."/>
            <person name="Zwiers L.-H."/>
            <person name="Turgeon B."/>
            <person name="Goodwin S."/>
            <person name="Spatafora J."/>
            <person name="Crous P."/>
            <person name="Grigoriev I."/>
        </authorList>
    </citation>
    <scope>NUCLEOTIDE SEQUENCE</scope>
    <source>
        <strain evidence="1 3">CBS 304.34</strain>
    </source>
</reference>
<dbReference type="EMBL" id="MU003714">
    <property type="protein sequence ID" value="KAF2804253.1"/>
    <property type="molecule type" value="Genomic_DNA"/>
</dbReference>
<protein>
    <submittedName>
        <fullName evidence="1 3">Uncharacterized protein</fullName>
    </submittedName>
</protein>
<evidence type="ECO:0000313" key="3">
    <source>
        <dbReference type="RefSeq" id="XP_033571217.1"/>
    </source>
</evidence>
<gene>
    <name evidence="1 3" type="ORF">BDZ99DRAFT_525848</name>
</gene>
<keyword evidence="2" id="KW-1185">Reference proteome</keyword>
<sequence length="149" mass="16780">MADKGIASVCPHIDDASKINGPSPFRSRMSVVLPMSRQVTSSHRRPLSRRITDVGCYFRVRNKRLVQKLQRAELAVKKYQKEPSAWKMTQENYIESLLNNEYLLRYCADLGLAKPEANSGPEQDMILTEVVFGLGPEVWGRGLVSAVES</sequence>
<accession>A0A6A6Y6V2</accession>
<organism evidence="1">
    <name type="scientific">Mytilinidion resinicola</name>
    <dbReference type="NCBI Taxonomy" id="574789"/>
    <lineage>
        <taxon>Eukaryota</taxon>
        <taxon>Fungi</taxon>
        <taxon>Dikarya</taxon>
        <taxon>Ascomycota</taxon>
        <taxon>Pezizomycotina</taxon>
        <taxon>Dothideomycetes</taxon>
        <taxon>Pleosporomycetidae</taxon>
        <taxon>Mytilinidiales</taxon>
        <taxon>Mytilinidiaceae</taxon>
        <taxon>Mytilinidion</taxon>
    </lineage>
</organism>
<dbReference type="GeneID" id="54466959"/>
<evidence type="ECO:0000313" key="1">
    <source>
        <dbReference type="EMBL" id="KAF2804253.1"/>
    </source>
</evidence>
<dbReference type="AlphaFoldDB" id="A0A6A6Y6V2"/>
<reference evidence="3" key="3">
    <citation type="submission" date="2025-04" db="UniProtKB">
        <authorList>
            <consortium name="RefSeq"/>
        </authorList>
    </citation>
    <scope>IDENTIFICATION</scope>
    <source>
        <strain evidence="3">CBS 304.34</strain>
    </source>
</reference>
<dbReference type="RefSeq" id="XP_033571217.1">
    <property type="nucleotide sequence ID" value="XM_033726066.1"/>
</dbReference>
<reference evidence="3" key="2">
    <citation type="submission" date="2020-04" db="EMBL/GenBank/DDBJ databases">
        <authorList>
            <consortium name="NCBI Genome Project"/>
        </authorList>
    </citation>
    <scope>NUCLEOTIDE SEQUENCE</scope>
    <source>
        <strain evidence="3">CBS 304.34</strain>
    </source>
</reference>
<dbReference type="Proteomes" id="UP000504636">
    <property type="component" value="Unplaced"/>
</dbReference>
<evidence type="ECO:0000313" key="2">
    <source>
        <dbReference type="Proteomes" id="UP000504636"/>
    </source>
</evidence>
<proteinExistence type="predicted"/>
<name>A0A6A6Y6V2_9PEZI</name>